<comment type="similarity">
    <text evidence="2 6">Belongs to the peroxisomal membrane protein PXMP2/4 family.</text>
</comment>
<keyword evidence="3" id="KW-0812">Transmembrane</keyword>
<dbReference type="Proteomes" id="UP001295740">
    <property type="component" value="Unassembled WGS sequence"/>
</dbReference>
<organism evidence="7 8">
    <name type="scientific">Anthostomella pinea</name>
    <dbReference type="NCBI Taxonomy" id="933095"/>
    <lineage>
        <taxon>Eukaryota</taxon>
        <taxon>Fungi</taxon>
        <taxon>Dikarya</taxon>
        <taxon>Ascomycota</taxon>
        <taxon>Pezizomycotina</taxon>
        <taxon>Sordariomycetes</taxon>
        <taxon>Xylariomycetidae</taxon>
        <taxon>Xylariales</taxon>
        <taxon>Xylariaceae</taxon>
        <taxon>Anthostomella</taxon>
    </lineage>
</organism>
<dbReference type="EMBL" id="CAUWAG010000006">
    <property type="protein sequence ID" value="CAJ2503836.1"/>
    <property type="molecule type" value="Genomic_DNA"/>
</dbReference>
<dbReference type="Pfam" id="PF04117">
    <property type="entry name" value="Mpv17_PMP22"/>
    <property type="match status" value="1"/>
</dbReference>
<proteinExistence type="inferred from homology"/>
<evidence type="ECO:0000256" key="3">
    <source>
        <dbReference type="ARBA" id="ARBA00022692"/>
    </source>
</evidence>
<evidence type="ECO:0000256" key="6">
    <source>
        <dbReference type="RuleBase" id="RU363053"/>
    </source>
</evidence>
<evidence type="ECO:0000313" key="8">
    <source>
        <dbReference type="Proteomes" id="UP001295740"/>
    </source>
</evidence>
<comment type="caution">
    <text evidence="7">The sequence shown here is derived from an EMBL/GenBank/DDBJ whole genome shotgun (WGS) entry which is preliminary data.</text>
</comment>
<evidence type="ECO:0000256" key="2">
    <source>
        <dbReference type="ARBA" id="ARBA00006824"/>
    </source>
</evidence>
<gene>
    <name evidence="7" type="ORF">KHLLAP_LOCUS4304</name>
</gene>
<evidence type="ECO:0000256" key="1">
    <source>
        <dbReference type="ARBA" id="ARBA00004141"/>
    </source>
</evidence>
<keyword evidence="4" id="KW-1133">Transmembrane helix</keyword>
<evidence type="ECO:0000256" key="4">
    <source>
        <dbReference type="ARBA" id="ARBA00022989"/>
    </source>
</evidence>
<dbReference type="GO" id="GO:0005778">
    <property type="term" value="C:peroxisomal membrane"/>
    <property type="evidence" value="ECO:0007669"/>
    <property type="project" value="TreeGrafter"/>
</dbReference>
<dbReference type="AlphaFoldDB" id="A0AAI8VFY5"/>
<accession>A0AAI8VFY5</accession>
<reference evidence="7" key="1">
    <citation type="submission" date="2023-10" db="EMBL/GenBank/DDBJ databases">
        <authorList>
            <person name="Hackl T."/>
        </authorList>
    </citation>
    <scope>NUCLEOTIDE SEQUENCE</scope>
</reference>
<evidence type="ECO:0000256" key="5">
    <source>
        <dbReference type="ARBA" id="ARBA00023136"/>
    </source>
</evidence>
<dbReference type="InterPro" id="IPR007248">
    <property type="entry name" value="Mpv17_PMP22"/>
</dbReference>
<dbReference type="PANTHER" id="PTHR11266:SF80">
    <property type="entry name" value="PEROXISOMAL MEMBRANE PROTEIN 2"/>
    <property type="match status" value="1"/>
</dbReference>
<name>A0AAI8VFY5_9PEZI</name>
<keyword evidence="8" id="KW-1185">Reference proteome</keyword>
<sequence length="231" mass="25365">MAFPPIMTATIQSAVLAATSNILAQCLTSYQFETPLMIDWVPVFHFVLYSFLNVPPNFLWQEFLESAFPASRLVPTSAAIASAGAGNEKELEREAKEGRLVEPKLNKRNTVIKLVLDQTVGAGLNTFLFSLFIHSIQAAMARPLGSPLANPDQSLRYLVSRDAVDYGKVDWAAVVASSKGEFWSIVQAGWRLWPFVSLVNFTLVKTIEGRNLVGSLAGVVWGIYMSLVAAR</sequence>
<comment type="subcellular location">
    <subcellularLocation>
        <location evidence="1">Membrane</location>
        <topology evidence="1">Multi-pass membrane protein</topology>
    </subcellularLocation>
</comment>
<evidence type="ECO:0000313" key="7">
    <source>
        <dbReference type="EMBL" id="CAJ2503836.1"/>
    </source>
</evidence>
<dbReference type="PANTHER" id="PTHR11266">
    <property type="entry name" value="PEROXISOMAL MEMBRANE PROTEIN 2, PXMP2 MPV17"/>
    <property type="match status" value="1"/>
</dbReference>
<keyword evidence="5" id="KW-0472">Membrane</keyword>
<protein>
    <submittedName>
        <fullName evidence="7">Uu.00g112300.m01.CDS01</fullName>
    </submittedName>
</protein>